<evidence type="ECO:0000256" key="6">
    <source>
        <dbReference type="ARBA" id="ARBA00022729"/>
    </source>
</evidence>
<dbReference type="SMART" id="SM00926">
    <property type="entry name" value="Molybdop_Fe4S4"/>
    <property type="match status" value="1"/>
</dbReference>
<dbReference type="InterPro" id="IPR050612">
    <property type="entry name" value="Prok_Mopterin_Oxidored"/>
</dbReference>
<dbReference type="SUPFAM" id="SSF50692">
    <property type="entry name" value="ADC-like"/>
    <property type="match status" value="1"/>
</dbReference>
<comment type="cofactor">
    <cofactor evidence="1">
        <name>Mo-bis(molybdopterin guanine dinucleotide)</name>
        <dbReference type="ChEBI" id="CHEBI:60539"/>
    </cofactor>
</comment>
<dbReference type="GO" id="GO:0043546">
    <property type="term" value="F:molybdopterin cofactor binding"/>
    <property type="evidence" value="ECO:0007669"/>
    <property type="project" value="InterPro"/>
</dbReference>
<keyword evidence="3" id="KW-0004">4Fe-4S</keyword>
<dbReference type="InterPro" id="IPR006963">
    <property type="entry name" value="Mopterin_OxRdtase_4Fe-4S_dom"/>
</dbReference>
<protein>
    <recommendedName>
        <fullName evidence="10">4Fe-4S Mo/W bis-MGD-type domain-containing protein</fullName>
    </recommendedName>
</protein>
<evidence type="ECO:0000256" key="3">
    <source>
        <dbReference type="ARBA" id="ARBA00022485"/>
    </source>
</evidence>
<reference evidence="11 12" key="1">
    <citation type="submission" date="2016-10" db="EMBL/GenBank/DDBJ databases">
        <title>Draft genome sequences of four alkaliphilic bacteria belonging to the Anaerobacillus genus.</title>
        <authorList>
            <person name="Bassil N.M."/>
            <person name="Lloyd J.R."/>
        </authorList>
    </citation>
    <scope>NUCLEOTIDE SEQUENCE [LARGE SCALE GENOMIC DNA]</scope>
    <source>
        <strain evidence="11 12">DSM 15340</strain>
    </source>
</reference>
<dbReference type="PANTHER" id="PTHR43742">
    <property type="entry name" value="TRIMETHYLAMINE-N-OXIDE REDUCTASE"/>
    <property type="match status" value="1"/>
</dbReference>
<evidence type="ECO:0000259" key="10">
    <source>
        <dbReference type="PROSITE" id="PS51669"/>
    </source>
</evidence>
<dbReference type="RefSeq" id="WP_071312933.1">
    <property type="nucleotide sequence ID" value="NZ_MLQQ01000013.1"/>
</dbReference>
<dbReference type="InterPro" id="IPR009010">
    <property type="entry name" value="Asp_de-COase-like_dom_sf"/>
</dbReference>
<feature type="domain" description="4Fe-4S Mo/W bis-MGD-type" evidence="10">
    <location>
        <begin position="55"/>
        <end position="128"/>
    </location>
</feature>
<dbReference type="GO" id="GO:0051539">
    <property type="term" value="F:4 iron, 4 sulfur cluster binding"/>
    <property type="evidence" value="ECO:0007669"/>
    <property type="project" value="UniProtKB-KW"/>
</dbReference>
<comment type="similarity">
    <text evidence="2">Belongs to the prokaryotic molybdopterin-containing oxidoreductase family.</text>
</comment>
<keyword evidence="12" id="KW-1185">Reference proteome</keyword>
<evidence type="ECO:0000256" key="1">
    <source>
        <dbReference type="ARBA" id="ARBA00001942"/>
    </source>
</evidence>
<dbReference type="GO" id="GO:0046872">
    <property type="term" value="F:metal ion binding"/>
    <property type="evidence" value="ECO:0007669"/>
    <property type="project" value="UniProtKB-KW"/>
</dbReference>
<dbReference type="Gene3D" id="3.40.50.740">
    <property type="match status" value="1"/>
</dbReference>
<dbReference type="Pfam" id="PF04879">
    <property type="entry name" value="Molybdop_Fe4S4"/>
    <property type="match status" value="1"/>
</dbReference>
<keyword evidence="4" id="KW-0500">Molybdenum</keyword>
<evidence type="ECO:0000313" key="11">
    <source>
        <dbReference type="EMBL" id="OIJ13823.1"/>
    </source>
</evidence>
<dbReference type="InterPro" id="IPR006656">
    <property type="entry name" value="Mopterin_OxRdtase"/>
</dbReference>
<evidence type="ECO:0000313" key="12">
    <source>
        <dbReference type="Proteomes" id="UP000180098"/>
    </source>
</evidence>
<name>A0A1S2LNX7_9BACI</name>
<dbReference type="SUPFAM" id="SSF53706">
    <property type="entry name" value="Formate dehydrogenase/DMSO reductase, domains 1-3"/>
    <property type="match status" value="1"/>
</dbReference>
<dbReference type="InterPro" id="IPR006657">
    <property type="entry name" value="MoPterin_dinucl-bd_dom"/>
</dbReference>
<keyword evidence="6" id="KW-0732">Signal</keyword>
<dbReference type="Gene3D" id="2.40.40.20">
    <property type="match status" value="1"/>
</dbReference>
<dbReference type="GO" id="GO:0016491">
    <property type="term" value="F:oxidoreductase activity"/>
    <property type="evidence" value="ECO:0007669"/>
    <property type="project" value="UniProtKB-KW"/>
</dbReference>
<dbReference type="Gene3D" id="3.30.200.210">
    <property type="match status" value="1"/>
</dbReference>
<evidence type="ECO:0000256" key="7">
    <source>
        <dbReference type="ARBA" id="ARBA00023002"/>
    </source>
</evidence>
<dbReference type="EMBL" id="MLQQ01000013">
    <property type="protein sequence ID" value="OIJ13823.1"/>
    <property type="molecule type" value="Genomic_DNA"/>
</dbReference>
<keyword evidence="7" id="KW-0560">Oxidoreductase</keyword>
<evidence type="ECO:0000256" key="5">
    <source>
        <dbReference type="ARBA" id="ARBA00022723"/>
    </source>
</evidence>
<dbReference type="Gene3D" id="3.40.228.10">
    <property type="entry name" value="Dimethylsulfoxide Reductase, domain 2"/>
    <property type="match status" value="1"/>
</dbReference>
<dbReference type="AlphaFoldDB" id="A0A1S2LNX7"/>
<evidence type="ECO:0000256" key="8">
    <source>
        <dbReference type="ARBA" id="ARBA00023004"/>
    </source>
</evidence>
<evidence type="ECO:0000256" key="9">
    <source>
        <dbReference type="ARBA" id="ARBA00023014"/>
    </source>
</evidence>
<dbReference type="PROSITE" id="PS51669">
    <property type="entry name" value="4FE4S_MOW_BIS_MGD"/>
    <property type="match status" value="1"/>
</dbReference>
<evidence type="ECO:0000256" key="4">
    <source>
        <dbReference type="ARBA" id="ARBA00022505"/>
    </source>
</evidence>
<dbReference type="PROSITE" id="PS51318">
    <property type="entry name" value="TAT"/>
    <property type="match status" value="1"/>
</dbReference>
<dbReference type="PANTHER" id="PTHR43742:SF9">
    <property type="entry name" value="TETRATHIONATE REDUCTASE SUBUNIT A"/>
    <property type="match status" value="1"/>
</dbReference>
<keyword evidence="5" id="KW-0479">Metal-binding</keyword>
<keyword evidence="9" id="KW-0411">Iron-sulfur</keyword>
<dbReference type="Proteomes" id="UP000180098">
    <property type="component" value="Unassembled WGS sequence"/>
</dbReference>
<dbReference type="Pfam" id="PF00384">
    <property type="entry name" value="Molybdopterin"/>
    <property type="match status" value="1"/>
</dbReference>
<comment type="caution">
    <text evidence="11">The sequence shown here is derived from an EMBL/GenBank/DDBJ whole genome shotgun (WGS) entry which is preliminary data.</text>
</comment>
<organism evidence="11 12">
    <name type="scientific">Anaerobacillus arseniciselenatis</name>
    <dbReference type="NCBI Taxonomy" id="85682"/>
    <lineage>
        <taxon>Bacteria</taxon>
        <taxon>Bacillati</taxon>
        <taxon>Bacillota</taxon>
        <taxon>Bacilli</taxon>
        <taxon>Bacillales</taxon>
        <taxon>Bacillaceae</taxon>
        <taxon>Anaerobacillus</taxon>
    </lineage>
</organism>
<gene>
    <name evidence="11" type="ORF">BKP35_08585</name>
</gene>
<accession>A0A1S2LNX7</accession>
<dbReference type="OrthoDB" id="9805142at2"/>
<evidence type="ECO:0000256" key="2">
    <source>
        <dbReference type="ARBA" id="ARBA00010312"/>
    </source>
</evidence>
<keyword evidence="8" id="KW-0408">Iron</keyword>
<proteinExistence type="inferred from homology"/>
<sequence length="1047" mass="117188">MEKQPMECKLSRRSFLKTSAFVGGTAFMAGTLPNARKSYAGTLTGDNNYPYTDANTVLYTTCLQCTTACSIKTKIHNGVLMKVDGNPYSNMTLKDNIPYELKPDMVTNIDGKLCAKGQAGIQHVYDPYRIRKVLKRNGPRGSNEWKTIPFDQAIEEIVNGGKIFSDIGEDRSVEGLKDIYTLTDSEVSKRMAEDIAKLRKKEITVKDFQRSHKDHLDVLIDPEHPDKGPKNNQFLYQVGRIHRGRKDFTDRFVLDAFGSVNWIEKTTLCSQTNNRIWNRTTRTFDNGSWVGGVNSPRPDHANTEFYLVFGSVVFEANYGPVQQSEPITEGLETGRIKMAVVDPRMTKVASKAWKWVPVKPGGDAGIGFGMIRWIMENERYDSNYLKSATKAAAEKAGEPGHSNATYLVKIVDDHPGKHLRADEIGIGNENQFVVMVNGEPVAVDPNDENTVIEGDLFVDRTLDSGIQVKTPLQLIRDEAFSKTMTEWADIAGTDEGSIVELAKELTSYGKKACVEYNRGVYKHTNGWYAAQALVVLNLLIGNFDWKGGTSRPGGGWNFVGNRPGQKYDVNQLHTNKLSRFGITITKEGWNYEESTLFNGYPAKRPWYPFSNNVAQETWGAVSDEYPYPIKVALVSSHTPMYSIPGGQAQLKTLLDFKKVPLLIACDIVIGDSSQYADYIFPDVTYLERWATPQQSHHTRVRVSHIRQPVIAPLTDTVEVFGEEMPLSLEALMLGIAEKMNLPGFGKDAFAPGVDLLRPEDFYFKLIANIAYGNGPGDEVEDADDAELELFRKSHEHLPKHTFDEERWKKALSPDEWRKFVYVINRGGRFASFEDAYDGDFIKNSLGGFSRLYIEEVANTRHSMTGKYFQGYPIYEPIIDSMGKEVIDKEPFILITYKESWGTQSRTASNYWGQLGLQPENYVVMNKSDADKLKLSNGDKVKVTSTSNPDGVHLLDNERSRPIIGKVQVIQGIRPGVVGISTHFGHWGYGANDVTVDGNIIKGDPLRGTGIHPNPLFRLDDHLNGTPMSEPIGGSVSFYDSRINLIKV</sequence>
<dbReference type="InterPro" id="IPR006311">
    <property type="entry name" value="TAT_signal"/>
</dbReference>
<dbReference type="Pfam" id="PF01568">
    <property type="entry name" value="Molydop_binding"/>
    <property type="match status" value="1"/>
</dbReference>